<sequence>MLTFLKKIFSKYTKKDSFFRATSYEIDNMICGIGEARILENQIEVLAYPFKPSVVFPNKKIKADEITAICHQSYPPLIKIGDEVIFISREHTKSLKEFTEKNNIATFKETKNWNWLLEPYLDTAITPEEDIKTTQLLNRHGISTAEITQIRNEIGKQMYKYNYDTMLWDWFSLGLPDVLAAMRIKYDEKEFADFYKRAMEIELRNKNK</sequence>
<dbReference type="RefSeq" id="WP_099214132.1">
    <property type="nucleotide sequence ID" value="NZ_JAUYVU010000004.1"/>
</dbReference>
<keyword evidence="2" id="KW-1185">Reference proteome</keyword>
<accession>A0ABT9F3M7</accession>
<dbReference type="EMBL" id="JAUYVU010000004">
    <property type="protein sequence ID" value="MDP2541310.1"/>
    <property type="molecule type" value="Genomic_DNA"/>
</dbReference>
<comment type="caution">
    <text evidence="1">The sequence shown here is derived from an EMBL/GenBank/DDBJ whole genome shotgun (WGS) entry which is preliminary data.</text>
</comment>
<evidence type="ECO:0000313" key="2">
    <source>
        <dbReference type="Proteomes" id="UP001242342"/>
    </source>
</evidence>
<reference evidence="1 2" key="1">
    <citation type="submission" date="2023-07" db="EMBL/GenBank/DDBJ databases">
        <title>Genome content predicts the carbon catabolic preferences of heterotrophic bacteria.</title>
        <authorList>
            <person name="Gralka M."/>
        </authorList>
    </citation>
    <scope>NUCLEOTIDE SEQUENCE [LARGE SCALE GENOMIC DNA]</scope>
    <source>
        <strain evidence="1 2">4G03</strain>
    </source>
</reference>
<proteinExistence type="predicted"/>
<dbReference type="Proteomes" id="UP001242342">
    <property type="component" value="Unassembled WGS sequence"/>
</dbReference>
<evidence type="ECO:0000313" key="1">
    <source>
        <dbReference type="EMBL" id="MDP2541310.1"/>
    </source>
</evidence>
<name>A0ABT9F3M7_9FLAO</name>
<protein>
    <submittedName>
        <fullName evidence="1">Uncharacterized protein</fullName>
    </submittedName>
</protein>
<gene>
    <name evidence="1" type="ORF">Q8W23_07470</name>
</gene>
<organism evidence="1 2">
    <name type="scientific">Tenacibaculum discolor</name>
    <dbReference type="NCBI Taxonomy" id="361581"/>
    <lineage>
        <taxon>Bacteria</taxon>
        <taxon>Pseudomonadati</taxon>
        <taxon>Bacteroidota</taxon>
        <taxon>Flavobacteriia</taxon>
        <taxon>Flavobacteriales</taxon>
        <taxon>Flavobacteriaceae</taxon>
        <taxon>Tenacibaculum</taxon>
    </lineage>
</organism>